<dbReference type="InterPro" id="IPR002641">
    <property type="entry name" value="PNPLA_dom"/>
</dbReference>
<dbReference type="Gene3D" id="3.40.1090.10">
    <property type="entry name" value="Cytosolic phospholipase A2 catalytic domain"/>
    <property type="match status" value="1"/>
</dbReference>
<dbReference type="SUPFAM" id="SSF52151">
    <property type="entry name" value="FabD/lysophospholipase-like"/>
    <property type="match status" value="1"/>
</dbReference>
<accession>A0A2P7S2M2</accession>
<dbReference type="Proteomes" id="UP000240653">
    <property type="component" value="Unassembled WGS sequence"/>
</dbReference>
<dbReference type="OrthoDB" id="9807112at2"/>
<dbReference type="PROSITE" id="PS51635">
    <property type="entry name" value="PNPLA"/>
    <property type="match status" value="1"/>
</dbReference>
<comment type="caution">
    <text evidence="6">The sequence shown here is derived from an EMBL/GenBank/DDBJ whole genome shotgun (WGS) entry which is preliminary data.</text>
</comment>
<organism evidence="6 7">
    <name type="scientific">Pseudaminobacter soli</name>
    <name type="common">ex Li et al. 2025</name>
    <dbReference type="NCBI Taxonomy" id="1295366"/>
    <lineage>
        <taxon>Bacteria</taxon>
        <taxon>Pseudomonadati</taxon>
        <taxon>Pseudomonadota</taxon>
        <taxon>Alphaproteobacteria</taxon>
        <taxon>Hyphomicrobiales</taxon>
        <taxon>Phyllobacteriaceae</taxon>
        <taxon>Pseudaminobacter</taxon>
    </lineage>
</organism>
<dbReference type="EMBL" id="PXYL01000017">
    <property type="protein sequence ID" value="PSJ56686.1"/>
    <property type="molecule type" value="Genomic_DNA"/>
</dbReference>
<evidence type="ECO:0000256" key="1">
    <source>
        <dbReference type="ARBA" id="ARBA00022801"/>
    </source>
</evidence>
<dbReference type="AlphaFoldDB" id="A0A2P7S2M2"/>
<proteinExistence type="predicted"/>
<sequence>MLRSLASRGIVADMVVGSSVGALNGAYYAGDPTIEGVRRLETIWRGLRRRDVFPLRLRTTVGFLYRRDFLVTSDALRRLVERNLAYRNLEEAKIPVHIVTTDVLTGGCVVLSAGPAAQAIIASAAIPAAFAPVRFNNLYLADGAVSSNTPVKVAVARGARRLIVLPTGYACALDKPPVGAVASALHALTLLITRQLVAELEALDDSIDFFVVPPLCPLVGSPYDFSHTSELIEWAAKSTDAWFAAGGFERPGVLTQLSIHRHMRQTNEPARDILSGAANNSP</sequence>
<gene>
    <name evidence="6" type="ORF">C7I85_23945</name>
</gene>
<comment type="caution">
    <text evidence="4">Lacks conserved residue(s) required for the propagation of feature annotation.</text>
</comment>
<keyword evidence="1 4" id="KW-0378">Hydrolase</keyword>
<dbReference type="InterPro" id="IPR016035">
    <property type="entry name" value="Acyl_Trfase/lysoPLipase"/>
</dbReference>
<feature type="active site" description="Nucleophile" evidence="4">
    <location>
        <position position="19"/>
    </location>
</feature>
<keyword evidence="2 4" id="KW-0442">Lipid degradation</keyword>
<dbReference type="GO" id="GO:0016042">
    <property type="term" value="P:lipid catabolic process"/>
    <property type="evidence" value="ECO:0007669"/>
    <property type="project" value="UniProtKB-UniRule"/>
</dbReference>
<dbReference type="PANTHER" id="PTHR14226:SF29">
    <property type="entry name" value="NEUROPATHY TARGET ESTERASE SWS"/>
    <property type="match status" value="1"/>
</dbReference>
<feature type="domain" description="PNPLA" evidence="5">
    <location>
        <begin position="1"/>
        <end position="155"/>
    </location>
</feature>
<reference evidence="6 7" key="1">
    <citation type="submission" date="2018-03" db="EMBL/GenBank/DDBJ databases">
        <title>The draft genome of Mesorhizobium soli JCM 19897.</title>
        <authorList>
            <person name="Li L."/>
            <person name="Liu L."/>
            <person name="Liang L."/>
            <person name="Wang T."/>
            <person name="Zhang X."/>
        </authorList>
    </citation>
    <scope>NUCLEOTIDE SEQUENCE [LARGE SCALE GENOMIC DNA]</scope>
    <source>
        <strain evidence="6 7">JCM 19897</strain>
    </source>
</reference>
<name>A0A2P7S2M2_9HYPH</name>
<evidence type="ECO:0000256" key="2">
    <source>
        <dbReference type="ARBA" id="ARBA00022963"/>
    </source>
</evidence>
<evidence type="ECO:0000256" key="4">
    <source>
        <dbReference type="PROSITE-ProRule" id="PRU01161"/>
    </source>
</evidence>
<dbReference type="GO" id="GO:0016787">
    <property type="term" value="F:hydrolase activity"/>
    <property type="evidence" value="ECO:0007669"/>
    <property type="project" value="UniProtKB-UniRule"/>
</dbReference>
<evidence type="ECO:0000256" key="3">
    <source>
        <dbReference type="ARBA" id="ARBA00023098"/>
    </source>
</evidence>
<dbReference type="PANTHER" id="PTHR14226">
    <property type="entry name" value="NEUROPATHY TARGET ESTERASE/SWISS CHEESE D.MELANOGASTER"/>
    <property type="match status" value="1"/>
</dbReference>
<feature type="active site" description="Proton acceptor" evidence="4">
    <location>
        <position position="142"/>
    </location>
</feature>
<keyword evidence="3 4" id="KW-0443">Lipid metabolism</keyword>
<dbReference type="Pfam" id="PF01734">
    <property type="entry name" value="Patatin"/>
    <property type="match status" value="1"/>
</dbReference>
<evidence type="ECO:0000313" key="6">
    <source>
        <dbReference type="EMBL" id="PSJ56686.1"/>
    </source>
</evidence>
<keyword evidence="7" id="KW-1185">Reference proteome</keyword>
<protein>
    <submittedName>
        <fullName evidence="6">Alpha/beta hydrolase</fullName>
    </submittedName>
</protein>
<evidence type="ECO:0000259" key="5">
    <source>
        <dbReference type="PROSITE" id="PS51635"/>
    </source>
</evidence>
<dbReference type="InterPro" id="IPR050301">
    <property type="entry name" value="NTE"/>
</dbReference>
<evidence type="ECO:0000313" key="7">
    <source>
        <dbReference type="Proteomes" id="UP000240653"/>
    </source>
</evidence>
<feature type="short sequence motif" description="GXSXG" evidence="4">
    <location>
        <begin position="17"/>
        <end position="21"/>
    </location>
</feature>
<feature type="short sequence motif" description="DGA/G" evidence="4">
    <location>
        <begin position="142"/>
        <end position="144"/>
    </location>
</feature>